<dbReference type="Gene3D" id="1.10.1330.10">
    <property type="entry name" value="Dockerin domain"/>
    <property type="match status" value="1"/>
</dbReference>
<feature type="domain" description="Dockerin" evidence="2">
    <location>
        <begin position="34"/>
        <end position="127"/>
    </location>
</feature>
<accession>A0A1K1PCP3</accession>
<dbReference type="RefSeq" id="WP_072300859.1">
    <property type="nucleotide sequence ID" value="NZ_FPIP01000008.1"/>
</dbReference>
<dbReference type="SUPFAM" id="SSF55486">
    <property type="entry name" value="Metalloproteases ('zincins'), catalytic domain"/>
    <property type="match status" value="1"/>
</dbReference>
<gene>
    <name evidence="3" type="ORF">SAMN02910280_2651</name>
</gene>
<feature type="chain" id="PRO_5013063414" evidence="1">
    <location>
        <begin position="31"/>
        <end position="574"/>
    </location>
</feature>
<dbReference type="CDD" id="cd14256">
    <property type="entry name" value="Dockerin_I"/>
    <property type="match status" value="1"/>
</dbReference>
<dbReference type="PANTHER" id="PTHR41775:SF1">
    <property type="entry name" value="PEPTIDASE M6-LIKE DOMAIN-CONTAINING PROTEIN"/>
    <property type="match status" value="1"/>
</dbReference>
<dbReference type="GO" id="GO:0004553">
    <property type="term" value="F:hydrolase activity, hydrolyzing O-glycosyl compounds"/>
    <property type="evidence" value="ECO:0007669"/>
    <property type="project" value="InterPro"/>
</dbReference>
<evidence type="ECO:0000313" key="4">
    <source>
        <dbReference type="Proteomes" id="UP000183461"/>
    </source>
</evidence>
<evidence type="ECO:0000256" key="1">
    <source>
        <dbReference type="SAM" id="SignalP"/>
    </source>
</evidence>
<keyword evidence="3" id="KW-0645">Protease</keyword>
<dbReference type="InterPro" id="IPR002105">
    <property type="entry name" value="Dockerin_1_rpt"/>
</dbReference>
<dbReference type="InterPro" id="IPR018247">
    <property type="entry name" value="EF_Hand_1_Ca_BS"/>
</dbReference>
<sequence length="574" mass="63799">MKKTKIWGLLTSAAAAAVLALAAAPWSASAAWEQIDYMGDLNGDKQVNVADLVTLCNHLHGAKPLGDSSVCTLGSGKYAIKTNPEKVVTVSGGASVQKADFNRDGAVDIFDLVEMRKLLISSDKYGEIFRWHDETTTTTTKLTTTTTTTTVKTTTTTTTTTAPPKRDFISAPIYDMYGTLPSQGKANLIIFYVDFPDCKFKYEPSMERVEEIAFGPEDPSSPLFPYESCSAFYSRASKGKMKLQGKAYRYTCKKNIASYQNDIFKKDFTTEVIKNMDGTVDYSQFDADHDGIVDAMLFCVPSSSDQQEWWPCAGEYGGDYWLKLDGMTIGHVITGNADIVSDTDYSNFTSTYLHEMGHCMGLPDYYLYVDDGEDFEGLHGSAGYDLMDEAHSDFSSISKLMLGWYREDQIQVYDSSKGTQTFTLTNGQSDEGNCLIIPRGTLNSEYKSEYFILEYTTLEQNNSDVKRNFSWRPTGSGIRVLHVEATAYNDGWYNVFKYESGKDEFTNNNKGRRFVRLVDDGDKDNLFRTGDVIKGGISGFGWYDSGGRESINPGVIITVGEKNGDSYTVTVSRK</sequence>
<dbReference type="GO" id="GO:0000272">
    <property type="term" value="P:polysaccharide catabolic process"/>
    <property type="evidence" value="ECO:0007669"/>
    <property type="project" value="InterPro"/>
</dbReference>
<keyword evidence="3" id="KW-0482">Metalloprotease</keyword>
<dbReference type="PANTHER" id="PTHR41775">
    <property type="entry name" value="SECRETED PROTEIN-RELATED"/>
    <property type="match status" value="1"/>
</dbReference>
<evidence type="ECO:0000259" key="2">
    <source>
        <dbReference type="PROSITE" id="PS51766"/>
    </source>
</evidence>
<dbReference type="Pfam" id="PF00404">
    <property type="entry name" value="Dockerin_1"/>
    <property type="match status" value="1"/>
</dbReference>
<keyword evidence="3" id="KW-0378">Hydrolase</keyword>
<dbReference type="PROSITE" id="PS51766">
    <property type="entry name" value="DOCKERIN"/>
    <property type="match status" value="1"/>
</dbReference>
<dbReference type="GO" id="GO:0008237">
    <property type="term" value="F:metallopeptidase activity"/>
    <property type="evidence" value="ECO:0007669"/>
    <property type="project" value="UniProtKB-KW"/>
</dbReference>
<name>A0A1K1PCP3_RUMFL</name>
<reference evidence="4" key="1">
    <citation type="submission" date="2016-11" db="EMBL/GenBank/DDBJ databases">
        <authorList>
            <person name="Varghese N."/>
            <person name="Submissions S."/>
        </authorList>
    </citation>
    <scope>NUCLEOTIDE SEQUENCE [LARGE SCALE GENOMIC DNA]</scope>
    <source>
        <strain evidence="4">YL228</strain>
    </source>
</reference>
<dbReference type="InterPro" id="IPR016134">
    <property type="entry name" value="Dockerin_dom"/>
</dbReference>
<dbReference type="PROSITE" id="PS00018">
    <property type="entry name" value="EF_HAND_1"/>
    <property type="match status" value="2"/>
</dbReference>
<dbReference type="EMBL" id="FPIP01000008">
    <property type="protein sequence ID" value="SFW45356.1"/>
    <property type="molecule type" value="Genomic_DNA"/>
</dbReference>
<evidence type="ECO:0000313" key="3">
    <source>
        <dbReference type="EMBL" id="SFW45356.1"/>
    </source>
</evidence>
<proteinExistence type="predicted"/>
<dbReference type="AlphaFoldDB" id="A0A1K1PCP3"/>
<dbReference type="GO" id="GO:0006508">
    <property type="term" value="P:proteolysis"/>
    <property type="evidence" value="ECO:0007669"/>
    <property type="project" value="UniProtKB-KW"/>
</dbReference>
<organism evidence="3 4">
    <name type="scientific">Ruminococcus flavefaciens</name>
    <dbReference type="NCBI Taxonomy" id="1265"/>
    <lineage>
        <taxon>Bacteria</taxon>
        <taxon>Bacillati</taxon>
        <taxon>Bacillota</taxon>
        <taxon>Clostridia</taxon>
        <taxon>Eubacteriales</taxon>
        <taxon>Oscillospiraceae</taxon>
        <taxon>Ruminococcus</taxon>
    </lineage>
</organism>
<feature type="signal peptide" evidence="1">
    <location>
        <begin position="1"/>
        <end position="30"/>
    </location>
</feature>
<keyword evidence="1" id="KW-0732">Signal</keyword>
<dbReference type="SUPFAM" id="SSF63446">
    <property type="entry name" value="Type I dockerin domain"/>
    <property type="match status" value="1"/>
</dbReference>
<protein>
    <submittedName>
        <fullName evidence="3">M6 family metalloprotease domain-containing protein</fullName>
    </submittedName>
</protein>
<dbReference type="Proteomes" id="UP000183461">
    <property type="component" value="Unassembled WGS sequence"/>
</dbReference>
<dbReference type="InterPro" id="IPR036439">
    <property type="entry name" value="Dockerin_dom_sf"/>
</dbReference>